<comment type="caution">
    <text evidence="3">The sequence shown here is derived from an EMBL/GenBank/DDBJ whole genome shotgun (WGS) entry which is preliminary data.</text>
</comment>
<organism evidence="3 4">
    <name type="scientific">Funneliformis geosporum</name>
    <dbReference type="NCBI Taxonomy" id="1117311"/>
    <lineage>
        <taxon>Eukaryota</taxon>
        <taxon>Fungi</taxon>
        <taxon>Fungi incertae sedis</taxon>
        <taxon>Mucoromycota</taxon>
        <taxon>Glomeromycotina</taxon>
        <taxon>Glomeromycetes</taxon>
        <taxon>Glomerales</taxon>
        <taxon>Glomeraceae</taxon>
        <taxon>Funneliformis</taxon>
    </lineage>
</organism>
<dbReference type="GO" id="GO:0005525">
    <property type="term" value="F:GTP binding"/>
    <property type="evidence" value="ECO:0007669"/>
    <property type="project" value="InterPro"/>
</dbReference>
<keyword evidence="4" id="KW-1185">Reference proteome</keyword>
<name>A0A9W4WXS1_9GLOM</name>
<proteinExistence type="predicted"/>
<dbReference type="AlphaFoldDB" id="A0A9W4WXS1"/>
<protein>
    <submittedName>
        <fullName evidence="3">6913_t:CDS:1</fullName>
    </submittedName>
</protein>
<dbReference type="SUPFAM" id="SSF52540">
    <property type="entry name" value="P-loop containing nucleoside triphosphate hydrolases"/>
    <property type="match status" value="1"/>
</dbReference>
<dbReference type="Pfam" id="PF04548">
    <property type="entry name" value="AIG1"/>
    <property type="match status" value="1"/>
</dbReference>
<evidence type="ECO:0000313" key="3">
    <source>
        <dbReference type="EMBL" id="CAI2193545.1"/>
    </source>
</evidence>
<sequence length="214" mass="24737">MNEKKSIILFGLTGQGKSSIANMMIQGDIYHEGNVFEINDGAVGANISIQRSDNDKFIVYDTIRLGEACSGNFSHKEAVKMIREYFTTCQLPLNYIAFVKKKGRFTEEDRKMFNLFKEIFEGNEKNFIIIITNSNPNWVEKNSESLKKNFREDYQIISVDFPFNEDDDAVIQRKKRAQSDESNRSNRATQNLFFKNMTKVVAQIAFKGFARKYT</sequence>
<gene>
    <name evidence="3" type="ORF">FWILDA_LOCUS16129</name>
</gene>
<reference evidence="3" key="1">
    <citation type="submission" date="2022-08" db="EMBL/GenBank/DDBJ databases">
        <authorList>
            <person name="Kallberg Y."/>
            <person name="Tangrot J."/>
            <person name="Rosling A."/>
        </authorList>
    </citation>
    <scope>NUCLEOTIDE SEQUENCE</scope>
    <source>
        <strain evidence="3">Wild A</strain>
    </source>
</reference>
<dbReference type="EMBL" id="CAMKVN010009760">
    <property type="protein sequence ID" value="CAI2193545.1"/>
    <property type="molecule type" value="Genomic_DNA"/>
</dbReference>
<dbReference type="Gene3D" id="3.40.50.300">
    <property type="entry name" value="P-loop containing nucleotide triphosphate hydrolases"/>
    <property type="match status" value="1"/>
</dbReference>
<accession>A0A9W4WXS1</accession>
<evidence type="ECO:0000313" key="4">
    <source>
        <dbReference type="Proteomes" id="UP001153678"/>
    </source>
</evidence>
<dbReference type="OrthoDB" id="8954335at2759"/>
<dbReference type="Proteomes" id="UP001153678">
    <property type="component" value="Unassembled WGS sequence"/>
</dbReference>
<evidence type="ECO:0000259" key="2">
    <source>
        <dbReference type="Pfam" id="PF04548"/>
    </source>
</evidence>
<dbReference type="InterPro" id="IPR027417">
    <property type="entry name" value="P-loop_NTPase"/>
</dbReference>
<dbReference type="InterPro" id="IPR006703">
    <property type="entry name" value="G_AIG1"/>
</dbReference>
<feature type="domain" description="AIG1-type G" evidence="2">
    <location>
        <begin position="6"/>
        <end position="134"/>
    </location>
</feature>
<keyword evidence="1" id="KW-0547">Nucleotide-binding</keyword>
<evidence type="ECO:0000256" key="1">
    <source>
        <dbReference type="ARBA" id="ARBA00022741"/>
    </source>
</evidence>